<keyword evidence="2" id="KW-0975">Bacterial flagellum</keyword>
<comment type="subcellular location">
    <subcellularLocation>
        <location evidence="2">Bacterial flagellum basal body</location>
    </subcellularLocation>
</comment>
<dbReference type="Pfam" id="PF22692">
    <property type="entry name" value="LlgE_F_G_D1"/>
    <property type="match status" value="1"/>
</dbReference>
<proteinExistence type="inferred from homology"/>
<name>A0A9X3WEG1_9BACI</name>
<dbReference type="Pfam" id="PF00460">
    <property type="entry name" value="Flg_bb_rod"/>
    <property type="match status" value="1"/>
</dbReference>
<dbReference type="EMBL" id="JAMQKC010000004">
    <property type="protein sequence ID" value="MDC3416715.1"/>
    <property type="molecule type" value="Genomic_DNA"/>
</dbReference>
<dbReference type="Proteomes" id="UP001145069">
    <property type="component" value="Unassembled WGS sequence"/>
</dbReference>
<dbReference type="InterPro" id="IPR037925">
    <property type="entry name" value="FlgE/F/G-like"/>
</dbReference>
<dbReference type="GO" id="GO:0009425">
    <property type="term" value="C:bacterial-type flagellum basal body"/>
    <property type="evidence" value="ECO:0007669"/>
    <property type="project" value="UniProtKB-SubCell"/>
</dbReference>
<gene>
    <name evidence="6" type="ORF">NC799_07260</name>
</gene>
<dbReference type="InterPro" id="IPR010930">
    <property type="entry name" value="Flg_bb/hook_C_dom"/>
</dbReference>
<keyword evidence="6" id="KW-0282">Flagellum</keyword>
<feature type="domain" description="Flagellar basal body rod protein N-terminal" evidence="3">
    <location>
        <begin position="6"/>
        <end position="35"/>
    </location>
</feature>
<dbReference type="AlphaFoldDB" id="A0A9X3WEG1"/>
<accession>A0A9X3WEG1</accession>
<sequence length="274" mass="29663">MLRGYYTAAAGMLAQQRRQETLSNNIANALTPGYKADQATLKSFPELLINKVQSKQISSSKGVHIPMMRKIGSLNTGVYVQETIPDFSQGALKETGMTTDMAIVGGVMPDDTGGLFFTVQNAGGDVRYTRNGNFTVDGQGFLTTQEGYYVLDARGNRIATDGEDFTVTADGTVQLAGGNVNVGVAYSANANDLVKNGESLYQLAEGGELLVDARANNAVTFSVKQNYLESSNVDPNRAMTEMMQAYRVFESNQSVLKAYDQSMEKAVNEIARLR</sequence>
<comment type="caution">
    <text evidence="6">The sequence shown here is derived from an EMBL/GenBank/DDBJ whole genome shotgun (WGS) entry which is preliminary data.</text>
</comment>
<evidence type="ECO:0000256" key="1">
    <source>
        <dbReference type="ARBA" id="ARBA00009677"/>
    </source>
</evidence>
<dbReference type="GO" id="GO:0071978">
    <property type="term" value="P:bacterial-type flagellum-dependent swarming motility"/>
    <property type="evidence" value="ECO:0007669"/>
    <property type="project" value="TreeGrafter"/>
</dbReference>
<protein>
    <submittedName>
        <fullName evidence="6">Flagellar hook-basal body protein</fullName>
    </submittedName>
</protein>
<evidence type="ECO:0000259" key="3">
    <source>
        <dbReference type="Pfam" id="PF00460"/>
    </source>
</evidence>
<dbReference type="InterPro" id="IPR001444">
    <property type="entry name" value="Flag_bb_rod_N"/>
</dbReference>
<dbReference type="InterPro" id="IPR053967">
    <property type="entry name" value="LlgE_F_G-like_D1"/>
</dbReference>
<dbReference type="PANTHER" id="PTHR30435">
    <property type="entry name" value="FLAGELLAR PROTEIN"/>
    <property type="match status" value="1"/>
</dbReference>
<dbReference type="PANTHER" id="PTHR30435:SF19">
    <property type="entry name" value="FLAGELLAR BASAL-BODY ROD PROTEIN FLGG"/>
    <property type="match status" value="1"/>
</dbReference>
<keyword evidence="6" id="KW-0966">Cell projection</keyword>
<dbReference type="Pfam" id="PF06429">
    <property type="entry name" value="Flg_bbr_C"/>
    <property type="match status" value="1"/>
</dbReference>
<feature type="domain" description="Flagellar hook protein FlgE/F/G-like D1" evidence="5">
    <location>
        <begin position="113"/>
        <end position="174"/>
    </location>
</feature>
<evidence type="ECO:0000259" key="5">
    <source>
        <dbReference type="Pfam" id="PF22692"/>
    </source>
</evidence>
<comment type="similarity">
    <text evidence="1 2">Belongs to the flagella basal body rod proteins family.</text>
</comment>
<dbReference type="InterPro" id="IPR020013">
    <property type="entry name" value="Flagellar_FlgE/F/G"/>
</dbReference>
<dbReference type="RefSeq" id="WP_272445725.1">
    <property type="nucleotide sequence ID" value="NZ_JAMQKC010000004.1"/>
</dbReference>
<evidence type="ECO:0000313" key="6">
    <source>
        <dbReference type="EMBL" id="MDC3416715.1"/>
    </source>
</evidence>
<evidence type="ECO:0000256" key="2">
    <source>
        <dbReference type="RuleBase" id="RU362116"/>
    </source>
</evidence>
<dbReference type="SUPFAM" id="SSF117143">
    <property type="entry name" value="Flagellar hook protein flgE"/>
    <property type="match status" value="1"/>
</dbReference>
<keyword evidence="7" id="KW-1185">Reference proteome</keyword>
<keyword evidence="6" id="KW-0969">Cilium</keyword>
<feature type="domain" description="Flagellar basal-body/hook protein C-terminal" evidence="4">
    <location>
        <begin position="224"/>
        <end position="268"/>
    </location>
</feature>
<dbReference type="NCBIfam" id="TIGR03506">
    <property type="entry name" value="FlgEFG_subfam"/>
    <property type="match status" value="1"/>
</dbReference>
<reference evidence="6" key="1">
    <citation type="submission" date="2022-06" db="EMBL/GenBank/DDBJ databases">
        <title>Aquibacillus sp. a new bacterium isolated from soil saline samples.</title>
        <authorList>
            <person name="Galisteo C."/>
            <person name="De La Haba R."/>
            <person name="Sanchez-Porro C."/>
            <person name="Ventosa A."/>
        </authorList>
    </citation>
    <scope>NUCLEOTIDE SEQUENCE</scope>
    <source>
        <strain evidence="6">3ASR75-54</strain>
    </source>
</reference>
<evidence type="ECO:0000313" key="7">
    <source>
        <dbReference type="Proteomes" id="UP001145069"/>
    </source>
</evidence>
<organism evidence="6 7">
    <name type="scientific">Aquibacillus salsiterrae</name>
    <dbReference type="NCBI Taxonomy" id="2950439"/>
    <lineage>
        <taxon>Bacteria</taxon>
        <taxon>Bacillati</taxon>
        <taxon>Bacillota</taxon>
        <taxon>Bacilli</taxon>
        <taxon>Bacillales</taxon>
        <taxon>Bacillaceae</taxon>
        <taxon>Aquibacillus</taxon>
    </lineage>
</organism>
<evidence type="ECO:0000259" key="4">
    <source>
        <dbReference type="Pfam" id="PF06429"/>
    </source>
</evidence>